<reference evidence="2 3" key="1">
    <citation type="submission" date="2019-06" db="EMBL/GenBank/DDBJ databases">
        <title>Metagenome assembled Genome of Spiribacter salinus SL48-SHIP from the microbial mat of Salt Lake 48 (Novosibirsk region, Russia).</title>
        <authorList>
            <person name="Shipova A."/>
            <person name="Rozanov A.S."/>
            <person name="Bryanskaya A.V."/>
            <person name="Peltek S.E."/>
        </authorList>
    </citation>
    <scope>NUCLEOTIDE SEQUENCE [LARGE SCALE GENOMIC DNA]</scope>
    <source>
        <strain evidence="2">SL48-SHIP-2</strain>
    </source>
</reference>
<dbReference type="PIRSF" id="PIRSF019169">
    <property type="entry name" value="PilM"/>
    <property type="match status" value="1"/>
</dbReference>
<dbReference type="SUPFAM" id="SSF53067">
    <property type="entry name" value="Actin-like ATPase domain"/>
    <property type="match status" value="1"/>
</dbReference>
<dbReference type="Gene3D" id="3.30.420.40">
    <property type="match status" value="1"/>
</dbReference>
<dbReference type="InterPro" id="IPR043129">
    <property type="entry name" value="ATPase_NBD"/>
</dbReference>
<dbReference type="SMART" id="SM00842">
    <property type="entry name" value="FtsA"/>
    <property type="match status" value="1"/>
</dbReference>
<dbReference type="AlphaFoldDB" id="A0A540VTH0"/>
<sequence length="344" mass="37292">MIRDIKALAHGKPIPRQYTTGPLRWMPKLPHWGQRRVVGVDLGATAIKAVALDPSHQPPRLTGFSLVPLPAAAIREGELTDPKALAPSLRKAVRQASPHTRQIALAIPAAAAISRHLRVPAGLTDRAMAGHVALALDELLHQPRHTLYTDFRVASDPATANSEVDVLLVATRRKLIDQRLALLRAAGLHGTLVDIEDHALARLHRRLPQAPASQTIGLLDAGQQSLRFSVIADEEPVHRQSQAFDDVTDAEQWIIACRRAVAVYQGSHDARPLDGLHITGGRAHSSLCETLTDSLKLAVTMLDPLTRVTPSQHVDHAALNRASNRLSTATGLALHAGDPDAHWR</sequence>
<protein>
    <recommendedName>
        <fullName evidence="1">SHS2 domain-containing protein</fullName>
    </recommendedName>
</protein>
<evidence type="ECO:0000313" key="2">
    <source>
        <dbReference type="EMBL" id="TQF00049.1"/>
    </source>
</evidence>
<dbReference type="Proteomes" id="UP000315400">
    <property type="component" value="Unassembled WGS sequence"/>
</dbReference>
<dbReference type="PANTHER" id="PTHR32432:SF3">
    <property type="entry name" value="ETHANOLAMINE UTILIZATION PROTEIN EUTJ"/>
    <property type="match status" value="1"/>
</dbReference>
<accession>A0A540VTH0</accession>
<dbReference type="GO" id="GO:0051301">
    <property type="term" value="P:cell division"/>
    <property type="evidence" value="ECO:0007669"/>
    <property type="project" value="InterPro"/>
</dbReference>
<name>A0A540VTH0_9GAMM</name>
<feature type="domain" description="SHS2" evidence="1">
    <location>
        <begin position="37"/>
        <end position="193"/>
    </location>
</feature>
<dbReference type="EMBL" id="VIFK01000026">
    <property type="protein sequence ID" value="TQF00049.1"/>
    <property type="molecule type" value="Genomic_DNA"/>
</dbReference>
<dbReference type="PANTHER" id="PTHR32432">
    <property type="entry name" value="CELL DIVISION PROTEIN FTSA-RELATED"/>
    <property type="match status" value="1"/>
</dbReference>
<gene>
    <name evidence="2" type="ORF">FKY71_05400</name>
</gene>
<organism evidence="2 3">
    <name type="scientific">Spiribacter salinus</name>
    <dbReference type="NCBI Taxonomy" id="1335746"/>
    <lineage>
        <taxon>Bacteria</taxon>
        <taxon>Pseudomonadati</taxon>
        <taxon>Pseudomonadota</taxon>
        <taxon>Gammaproteobacteria</taxon>
        <taxon>Chromatiales</taxon>
        <taxon>Ectothiorhodospiraceae</taxon>
        <taxon>Spiribacter</taxon>
    </lineage>
</organism>
<evidence type="ECO:0000313" key="3">
    <source>
        <dbReference type="Proteomes" id="UP000315400"/>
    </source>
</evidence>
<dbReference type="Pfam" id="PF11104">
    <property type="entry name" value="PilM_2"/>
    <property type="match status" value="2"/>
</dbReference>
<dbReference type="InterPro" id="IPR005883">
    <property type="entry name" value="PilM"/>
</dbReference>
<comment type="caution">
    <text evidence="2">The sequence shown here is derived from an EMBL/GenBank/DDBJ whole genome shotgun (WGS) entry which is preliminary data.</text>
</comment>
<proteinExistence type="predicted"/>
<dbReference type="InterPro" id="IPR050696">
    <property type="entry name" value="FtsA/MreB"/>
</dbReference>
<evidence type="ECO:0000259" key="1">
    <source>
        <dbReference type="SMART" id="SM00842"/>
    </source>
</evidence>
<dbReference type="STRING" id="1260251.SPISAL_01395"/>
<dbReference type="InterPro" id="IPR003494">
    <property type="entry name" value="SHS2_FtsA"/>
</dbReference>